<name>A0A7Z0ERB8_9ACTN</name>
<dbReference type="GO" id="GO:0016747">
    <property type="term" value="F:acyltransferase activity, transferring groups other than amino-acyl groups"/>
    <property type="evidence" value="ECO:0007669"/>
    <property type="project" value="InterPro"/>
</dbReference>
<organism evidence="4 5">
    <name type="scientific">Nocardiopsis aegyptia</name>
    <dbReference type="NCBI Taxonomy" id="220378"/>
    <lineage>
        <taxon>Bacteria</taxon>
        <taxon>Bacillati</taxon>
        <taxon>Actinomycetota</taxon>
        <taxon>Actinomycetes</taxon>
        <taxon>Streptosporangiales</taxon>
        <taxon>Nocardiopsidaceae</taxon>
        <taxon>Nocardiopsis</taxon>
    </lineage>
</organism>
<evidence type="ECO:0000313" key="4">
    <source>
        <dbReference type="EMBL" id="NYJ36729.1"/>
    </source>
</evidence>
<keyword evidence="5" id="KW-1185">Reference proteome</keyword>
<dbReference type="PANTHER" id="PTHR43877:SF2">
    <property type="entry name" value="AMINOALKYLPHOSPHONATE N-ACETYLTRANSFERASE-RELATED"/>
    <property type="match status" value="1"/>
</dbReference>
<protein>
    <submittedName>
        <fullName evidence="4">GNAT superfamily N-acetyltransferase</fullName>
    </submittedName>
</protein>
<evidence type="ECO:0000256" key="1">
    <source>
        <dbReference type="ARBA" id="ARBA00022679"/>
    </source>
</evidence>
<dbReference type="InterPro" id="IPR050832">
    <property type="entry name" value="Bact_Acetyltransf"/>
</dbReference>
<evidence type="ECO:0000259" key="3">
    <source>
        <dbReference type="PROSITE" id="PS51186"/>
    </source>
</evidence>
<reference evidence="4 5" key="1">
    <citation type="submission" date="2020-07" db="EMBL/GenBank/DDBJ databases">
        <title>Sequencing the genomes of 1000 actinobacteria strains.</title>
        <authorList>
            <person name="Klenk H.-P."/>
        </authorList>
    </citation>
    <scope>NUCLEOTIDE SEQUENCE [LARGE SCALE GENOMIC DNA]</scope>
    <source>
        <strain evidence="4 5">DSM 44442</strain>
    </source>
</reference>
<dbReference type="PANTHER" id="PTHR43877">
    <property type="entry name" value="AMINOALKYLPHOSPHONATE N-ACETYLTRANSFERASE-RELATED-RELATED"/>
    <property type="match status" value="1"/>
</dbReference>
<keyword evidence="1 4" id="KW-0808">Transferase</keyword>
<evidence type="ECO:0000313" key="5">
    <source>
        <dbReference type="Proteomes" id="UP000572051"/>
    </source>
</evidence>
<dbReference type="Pfam" id="PF00583">
    <property type="entry name" value="Acetyltransf_1"/>
    <property type="match status" value="1"/>
</dbReference>
<sequence length="157" mass="16978">MTDSETTGGVTVDRARAEDVAAIVAMLADDHLGARREDPGDLTPYLAAFKAIDADPHQFLAVARRGDRVVGTLQLTVLPGLSRRGALRAQIEAVRVHADERGSGLGTRLVTWAEEEALRRGCSMLQLTSDASRTDAHRFYERLGYTASHVGLKKPLG</sequence>
<accession>A0A7Z0ERB8</accession>
<feature type="domain" description="N-acetyltransferase" evidence="3">
    <location>
        <begin position="10"/>
        <end position="157"/>
    </location>
</feature>
<evidence type="ECO:0000256" key="2">
    <source>
        <dbReference type="ARBA" id="ARBA00023315"/>
    </source>
</evidence>
<keyword evidence="2" id="KW-0012">Acyltransferase</keyword>
<gene>
    <name evidence="4" type="ORF">HNR10_004610</name>
</gene>
<dbReference type="PROSITE" id="PS51186">
    <property type="entry name" value="GNAT"/>
    <property type="match status" value="1"/>
</dbReference>
<dbReference type="EMBL" id="JACCFS010000001">
    <property type="protein sequence ID" value="NYJ36729.1"/>
    <property type="molecule type" value="Genomic_DNA"/>
</dbReference>
<dbReference type="Gene3D" id="3.40.630.30">
    <property type="match status" value="1"/>
</dbReference>
<proteinExistence type="predicted"/>
<comment type="caution">
    <text evidence="4">The sequence shown here is derived from an EMBL/GenBank/DDBJ whole genome shotgun (WGS) entry which is preliminary data.</text>
</comment>
<dbReference type="Proteomes" id="UP000572051">
    <property type="component" value="Unassembled WGS sequence"/>
</dbReference>
<dbReference type="InterPro" id="IPR016181">
    <property type="entry name" value="Acyl_CoA_acyltransferase"/>
</dbReference>
<dbReference type="SUPFAM" id="SSF55729">
    <property type="entry name" value="Acyl-CoA N-acyltransferases (Nat)"/>
    <property type="match status" value="1"/>
</dbReference>
<dbReference type="RefSeq" id="WP_179826856.1">
    <property type="nucleotide sequence ID" value="NZ_JACCFS010000001.1"/>
</dbReference>
<dbReference type="CDD" id="cd04301">
    <property type="entry name" value="NAT_SF"/>
    <property type="match status" value="1"/>
</dbReference>
<dbReference type="InterPro" id="IPR000182">
    <property type="entry name" value="GNAT_dom"/>
</dbReference>
<dbReference type="AlphaFoldDB" id="A0A7Z0ERB8"/>